<proteinExistence type="predicted"/>
<dbReference type="KEGG" id="cdep:91085757"/>
<evidence type="ECO:0000313" key="4">
    <source>
        <dbReference type="Proteomes" id="UP000094043"/>
    </source>
</evidence>
<dbReference type="GO" id="GO:0008897">
    <property type="term" value="F:holo-[acyl-carrier-protein] synthase activity"/>
    <property type="evidence" value="ECO:0007669"/>
    <property type="project" value="InterPro"/>
</dbReference>
<feature type="domain" description="4'-phosphopantetheinyl transferase" evidence="1">
    <location>
        <begin position="114"/>
        <end position="220"/>
    </location>
</feature>
<accession>A0A1E3ITD0</accession>
<dbReference type="Pfam" id="PF22624">
    <property type="entry name" value="AASDHPPT_N"/>
    <property type="match status" value="1"/>
</dbReference>
<dbReference type="RefSeq" id="XP_066067080.1">
    <property type="nucleotide sequence ID" value="XM_066210983.1"/>
</dbReference>
<organism evidence="3 4">
    <name type="scientific">Cryptococcus depauperatus CBS 7841</name>
    <dbReference type="NCBI Taxonomy" id="1295531"/>
    <lineage>
        <taxon>Eukaryota</taxon>
        <taxon>Fungi</taxon>
        <taxon>Dikarya</taxon>
        <taxon>Basidiomycota</taxon>
        <taxon>Agaricomycotina</taxon>
        <taxon>Tremellomycetes</taxon>
        <taxon>Tremellales</taxon>
        <taxon>Cryptococcaceae</taxon>
        <taxon>Cryptococcus</taxon>
    </lineage>
</organism>
<dbReference type="GO" id="GO:0005829">
    <property type="term" value="C:cytosol"/>
    <property type="evidence" value="ECO:0007669"/>
    <property type="project" value="TreeGrafter"/>
</dbReference>
<dbReference type="GeneID" id="91085757"/>
<dbReference type="AlphaFoldDB" id="A0A1E3ITD0"/>
<gene>
    <name evidence="3" type="ORF">L203_101544</name>
</gene>
<keyword evidence="4" id="KW-1185">Reference proteome</keyword>
<dbReference type="Proteomes" id="UP000094043">
    <property type="component" value="Chromosome 2"/>
</dbReference>
<dbReference type="OrthoDB" id="26719at2759"/>
<dbReference type="PANTHER" id="PTHR12215:SF10">
    <property type="entry name" value="L-AMINOADIPATE-SEMIALDEHYDE DEHYDROGENASE-PHOSPHOPANTETHEINYL TRANSFERASE"/>
    <property type="match status" value="1"/>
</dbReference>
<dbReference type="InterPro" id="IPR037143">
    <property type="entry name" value="4-PPantetheinyl_Trfase_dom_sf"/>
</dbReference>
<reference evidence="3" key="1">
    <citation type="submission" date="2016-06" db="EMBL/GenBank/DDBJ databases">
        <authorList>
            <person name="Cuomo C."/>
            <person name="Litvintseva A."/>
            <person name="Heitman J."/>
            <person name="Chen Y."/>
            <person name="Sun S."/>
            <person name="Springer D."/>
            <person name="Dromer F."/>
            <person name="Young S."/>
            <person name="Zeng Q."/>
            <person name="Chapman S."/>
            <person name="Gujja S."/>
            <person name="Saif S."/>
            <person name="Birren B."/>
        </authorList>
    </citation>
    <scope>NUCLEOTIDE SEQUENCE</scope>
    <source>
        <strain evidence="3">CBS 7841</strain>
    </source>
</reference>
<evidence type="ECO:0000259" key="1">
    <source>
        <dbReference type="Pfam" id="PF01648"/>
    </source>
</evidence>
<reference evidence="3" key="2">
    <citation type="journal article" date="2022" name="Elife">
        <title>Obligate sexual reproduction of a homothallic fungus closely related to the Cryptococcus pathogenic species complex.</title>
        <authorList>
            <person name="Passer A.R."/>
            <person name="Clancey S.A."/>
            <person name="Shea T."/>
            <person name="David-Palma M."/>
            <person name="Averette A.F."/>
            <person name="Boekhout T."/>
            <person name="Porcel B.M."/>
            <person name="Nowrousian M."/>
            <person name="Cuomo C.A."/>
            <person name="Sun S."/>
            <person name="Heitman J."/>
            <person name="Coelho M.A."/>
        </authorList>
    </citation>
    <scope>NUCLEOTIDE SEQUENCE</scope>
    <source>
        <strain evidence="3">CBS 7841</strain>
    </source>
</reference>
<reference evidence="3" key="3">
    <citation type="submission" date="2024-01" db="EMBL/GenBank/DDBJ databases">
        <authorList>
            <person name="Coelho M.A."/>
            <person name="David-Palma M."/>
            <person name="Shea T."/>
            <person name="Sun S."/>
            <person name="Cuomo C.A."/>
            <person name="Heitman J."/>
        </authorList>
    </citation>
    <scope>NUCLEOTIDE SEQUENCE</scope>
    <source>
        <strain evidence="3">CBS 7841</strain>
    </source>
</reference>
<dbReference type="Pfam" id="PF01648">
    <property type="entry name" value="ACPS"/>
    <property type="match status" value="1"/>
</dbReference>
<dbReference type="PANTHER" id="PTHR12215">
    <property type="entry name" value="PHOSPHOPANTETHEINE TRANSFERASE"/>
    <property type="match status" value="1"/>
</dbReference>
<dbReference type="EMBL" id="CP143785">
    <property type="protein sequence ID" value="WVN86380.1"/>
    <property type="molecule type" value="Genomic_DNA"/>
</dbReference>
<dbReference type="VEuPathDB" id="FungiDB:L203_01091"/>
<dbReference type="SUPFAM" id="SSF56214">
    <property type="entry name" value="4'-phosphopantetheinyl transferase"/>
    <property type="match status" value="2"/>
</dbReference>
<sequence>MRIIAIKIPSEPVNPHTFNKLATLIDNSGRERLKRLRLPKDALCSLIAQLTVTWYLYTNGLIPRNKLPTFDKRDKGKPVLSTPVLEPRLEFNNTHDGLYVLFATFQSASPLACVGIDIMKCPDDPFATQEGISDQFTLLEKQSFAVPMSKKERSVMLAKLWSIKEAYTKAIQEGITFGLDRIEVVLEDGEVRAIKVDGKDADKIGWEWRIGQLEKEYRWAIWWRGEDIEGKRNAEIEHISWEEFCSPLLQLANDISSMI</sequence>
<dbReference type="Gene3D" id="3.90.470.20">
    <property type="entry name" value="4'-phosphopantetheinyl transferase domain"/>
    <property type="match status" value="2"/>
</dbReference>
<name>A0A1E3ITD0_9TREE</name>
<dbReference type="InterPro" id="IPR050559">
    <property type="entry name" value="P-Pant_transferase_sf"/>
</dbReference>
<dbReference type="GO" id="GO:0000287">
    <property type="term" value="F:magnesium ion binding"/>
    <property type="evidence" value="ECO:0007669"/>
    <property type="project" value="InterPro"/>
</dbReference>
<evidence type="ECO:0000259" key="2">
    <source>
        <dbReference type="Pfam" id="PF22624"/>
    </source>
</evidence>
<evidence type="ECO:0000313" key="3">
    <source>
        <dbReference type="EMBL" id="WVN86380.1"/>
    </source>
</evidence>
<dbReference type="InterPro" id="IPR055066">
    <property type="entry name" value="AASDHPPT_N"/>
</dbReference>
<protein>
    <submittedName>
        <fullName evidence="3">Uncharacterized protein</fullName>
    </submittedName>
</protein>
<dbReference type="GO" id="GO:0019878">
    <property type="term" value="P:lysine biosynthetic process via aminoadipic acid"/>
    <property type="evidence" value="ECO:0007669"/>
    <property type="project" value="TreeGrafter"/>
</dbReference>
<feature type="domain" description="4'-phosphopantetheinyl transferase N-terminal" evidence="2">
    <location>
        <begin position="15"/>
        <end position="104"/>
    </location>
</feature>
<dbReference type="InterPro" id="IPR008278">
    <property type="entry name" value="4-PPantetheinyl_Trfase_dom"/>
</dbReference>